<reference evidence="1 2" key="1">
    <citation type="submission" date="2014-08" db="EMBL/GenBank/DDBJ databases">
        <title>Genome sequences of NCPPB Pectobacterium isolates.</title>
        <authorList>
            <person name="Glover R.H."/>
            <person name="Sapp M."/>
            <person name="Elphinstone J."/>
        </authorList>
    </citation>
    <scope>NUCLEOTIDE SEQUENCE [LARGE SCALE GENOMIC DNA]</scope>
    <source>
        <strain evidence="1 2">LMG 21372</strain>
    </source>
</reference>
<sequence length="151" mass="17362">METIHACWENCWENIWIFSTASATDRLRIDIHYCQSDSELLAKSLAESAQASLYWVNDALFLDVGSHCIPVLEGCFFVRQLPPASLKRFELACFLEKQTDPFLMAIEQGHLNDWHTVRMTVAELSRQPMCRSFSLIAGHFHLFRRSGETHA</sequence>
<organism evidence="1 2">
    <name type="scientific">Pectobacterium brasiliense</name>
    <dbReference type="NCBI Taxonomy" id="180957"/>
    <lineage>
        <taxon>Bacteria</taxon>
        <taxon>Pseudomonadati</taxon>
        <taxon>Pseudomonadota</taxon>
        <taxon>Gammaproteobacteria</taxon>
        <taxon>Enterobacterales</taxon>
        <taxon>Pectobacteriaceae</taxon>
        <taxon>Pectobacterium</taxon>
    </lineage>
</organism>
<comment type="caution">
    <text evidence="1">The sequence shown here is derived from an EMBL/GenBank/DDBJ whole genome shotgun (WGS) entry which is preliminary data.</text>
</comment>
<protein>
    <submittedName>
        <fullName evidence="1">Uncharacterized protein</fullName>
    </submittedName>
</protein>
<dbReference type="AlphaFoldDB" id="A0A0M2F717"/>
<dbReference type="Proteomes" id="UP000029435">
    <property type="component" value="Unassembled WGS sequence"/>
</dbReference>
<dbReference type="RefSeq" id="WP_039313250.1">
    <property type="nucleotide sequence ID" value="NZ_JQOD01000001.1"/>
</dbReference>
<dbReference type="OrthoDB" id="6419037at2"/>
<proteinExistence type="predicted"/>
<evidence type="ECO:0000313" key="2">
    <source>
        <dbReference type="Proteomes" id="UP000029435"/>
    </source>
</evidence>
<accession>A0A0M2F717</accession>
<name>A0A0M2F717_9GAMM</name>
<gene>
    <name evidence="1" type="ORF">KU74_07335</name>
</gene>
<evidence type="ECO:0000313" key="1">
    <source>
        <dbReference type="EMBL" id="KGA36270.1"/>
    </source>
</evidence>
<dbReference type="EMBL" id="JQOD01000001">
    <property type="protein sequence ID" value="KGA36270.1"/>
    <property type="molecule type" value="Genomic_DNA"/>
</dbReference>